<evidence type="ECO:0000256" key="6">
    <source>
        <dbReference type="SAM" id="Phobius"/>
    </source>
</evidence>
<dbReference type="Pfam" id="PF00520">
    <property type="entry name" value="Ion_trans"/>
    <property type="match status" value="1"/>
</dbReference>
<sequence length="598" mass="67621">MGDVSGGEMYILQPTQASSRSLHSRAMPRMHAGSRASSRTSGSVMSWFSRLESLVPSQSRRAHTAAMEMIEHDSIRSYDLRSLWRTMVRSSGSQSQIIGSRVSWNIRRFVAEVLLGPPSSLRLSTQKVVRSSRYEVCVMLLIVANAVFLGWQVQHEALTRKPVKCEREVEAFFCVVFAMELLLKIYAFGLRFFCGGEGSWNSFDLAVVLLMLLDFFTSISQEMRSGFWTQASGLRIFRVLRVIRFLRSVRQLKFFTQLRIMIRSIMFSLKPLLWASLVLSGMFYVFGLCLTQGVIDHLQDTDSWDDESSAEMRQYFGTLERCVLSLFEAMSGGINWGELFDTLSPLAFQFRCVFVFFVLFAIFGATNVMGRRVTGIFVEIANHWAQNDTHAQIQADSEQKAFFIRALHDLFSELDTSGQGTLTLEGMQEAIANGDARLVSSFHALDLEIMDVRTLFLLLDRDRKGYVSTEEFLLGCFRLKGEARTLDIMKLQYQCEWLMHNVLSIYDNVEGIRDNMYQVLTALDAELVEKKGPGPNTATAVTGHSPCLYRSLSAQVTSQHWEDVLRQGRPRGTFASISSDEYDSPRSPPVLVASAARA</sequence>
<dbReference type="Gene3D" id="1.10.238.10">
    <property type="entry name" value="EF-hand"/>
    <property type="match status" value="1"/>
</dbReference>
<dbReference type="SUPFAM" id="SSF81324">
    <property type="entry name" value="Voltage-gated potassium channels"/>
    <property type="match status" value="1"/>
</dbReference>
<reference evidence="8" key="1">
    <citation type="submission" date="2023-10" db="EMBL/GenBank/DDBJ databases">
        <authorList>
            <person name="Chen Y."/>
            <person name="Shah S."/>
            <person name="Dougan E. K."/>
            <person name="Thang M."/>
            <person name="Chan C."/>
        </authorList>
    </citation>
    <scope>NUCLEOTIDE SEQUENCE [LARGE SCALE GENOMIC DNA]</scope>
</reference>
<evidence type="ECO:0000256" key="4">
    <source>
        <dbReference type="ARBA" id="ARBA00023136"/>
    </source>
</evidence>
<keyword evidence="2 6" id="KW-0812">Transmembrane</keyword>
<feature type="transmembrane region" description="Helical" evidence="6">
    <location>
        <begin position="132"/>
        <end position="151"/>
    </location>
</feature>
<evidence type="ECO:0000256" key="5">
    <source>
        <dbReference type="SAM" id="MobiDB-lite"/>
    </source>
</evidence>
<feature type="transmembrane region" description="Helical" evidence="6">
    <location>
        <begin position="199"/>
        <end position="217"/>
    </location>
</feature>
<dbReference type="PANTHER" id="PTHR10037">
    <property type="entry name" value="VOLTAGE-GATED CATION CHANNEL CALCIUM AND SODIUM"/>
    <property type="match status" value="1"/>
</dbReference>
<keyword evidence="4 6" id="KW-0472">Membrane</keyword>
<dbReference type="InterPro" id="IPR043203">
    <property type="entry name" value="VGCC_Ca_Na"/>
</dbReference>
<evidence type="ECO:0000313" key="8">
    <source>
        <dbReference type="EMBL" id="CAK0837897.1"/>
    </source>
</evidence>
<feature type="domain" description="EF-hand" evidence="7">
    <location>
        <begin position="447"/>
        <end position="482"/>
    </location>
</feature>
<dbReference type="InterPro" id="IPR011992">
    <property type="entry name" value="EF-hand-dom_pair"/>
</dbReference>
<feature type="region of interest" description="Disordered" evidence="5">
    <location>
        <begin position="575"/>
        <end position="598"/>
    </location>
</feature>
<comment type="subcellular location">
    <subcellularLocation>
        <location evidence="1">Membrane</location>
        <topology evidence="1">Multi-pass membrane protein</topology>
    </subcellularLocation>
</comment>
<evidence type="ECO:0000256" key="2">
    <source>
        <dbReference type="ARBA" id="ARBA00022692"/>
    </source>
</evidence>
<name>A0ABN9SZA5_9DINO</name>
<organism evidence="8 9">
    <name type="scientific">Prorocentrum cordatum</name>
    <dbReference type="NCBI Taxonomy" id="2364126"/>
    <lineage>
        <taxon>Eukaryota</taxon>
        <taxon>Sar</taxon>
        <taxon>Alveolata</taxon>
        <taxon>Dinophyceae</taxon>
        <taxon>Prorocentrales</taxon>
        <taxon>Prorocentraceae</taxon>
        <taxon>Prorocentrum</taxon>
    </lineage>
</organism>
<keyword evidence="9" id="KW-1185">Reference proteome</keyword>
<dbReference type="PROSITE" id="PS50222">
    <property type="entry name" value="EF_HAND_2"/>
    <property type="match status" value="1"/>
</dbReference>
<evidence type="ECO:0000256" key="1">
    <source>
        <dbReference type="ARBA" id="ARBA00004141"/>
    </source>
</evidence>
<gene>
    <name evidence="8" type="ORF">PCOR1329_LOCUS33978</name>
</gene>
<feature type="transmembrane region" description="Helical" evidence="6">
    <location>
        <begin position="272"/>
        <end position="295"/>
    </location>
</feature>
<dbReference type="InterPro" id="IPR002048">
    <property type="entry name" value="EF_hand_dom"/>
</dbReference>
<evidence type="ECO:0000313" key="9">
    <source>
        <dbReference type="Proteomes" id="UP001189429"/>
    </source>
</evidence>
<keyword evidence="3 6" id="KW-1133">Transmembrane helix</keyword>
<dbReference type="InterPro" id="IPR027359">
    <property type="entry name" value="Volt_channel_dom_sf"/>
</dbReference>
<feature type="transmembrane region" description="Helical" evidence="6">
    <location>
        <begin position="171"/>
        <end position="193"/>
    </location>
</feature>
<proteinExistence type="predicted"/>
<feature type="region of interest" description="Disordered" evidence="5">
    <location>
        <begin position="15"/>
        <end position="40"/>
    </location>
</feature>
<dbReference type="Proteomes" id="UP001189429">
    <property type="component" value="Unassembled WGS sequence"/>
</dbReference>
<dbReference type="InterPro" id="IPR005821">
    <property type="entry name" value="Ion_trans_dom"/>
</dbReference>
<dbReference type="SMART" id="SM00054">
    <property type="entry name" value="EFh"/>
    <property type="match status" value="2"/>
</dbReference>
<evidence type="ECO:0000256" key="3">
    <source>
        <dbReference type="ARBA" id="ARBA00022989"/>
    </source>
</evidence>
<dbReference type="Gene3D" id="1.20.120.350">
    <property type="entry name" value="Voltage-gated potassium channels. Chain C"/>
    <property type="match status" value="1"/>
</dbReference>
<dbReference type="SUPFAM" id="SSF47473">
    <property type="entry name" value="EF-hand"/>
    <property type="match status" value="1"/>
</dbReference>
<dbReference type="EMBL" id="CAUYUJ010014183">
    <property type="protein sequence ID" value="CAK0837897.1"/>
    <property type="molecule type" value="Genomic_DNA"/>
</dbReference>
<evidence type="ECO:0000259" key="7">
    <source>
        <dbReference type="PROSITE" id="PS50222"/>
    </source>
</evidence>
<dbReference type="PANTHER" id="PTHR10037:SF62">
    <property type="entry name" value="SODIUM CHANNEL PROTEIN 60E"/>
    <property type="match status" value="1"/>
</dbReference>
<comment type="caution">
    <text evidence="8">The sequence shown here is derived from an EMBL/GenBank/DDBJ whole genome shotgun (WGS) entry which is preliminary data.</text>
</comment>
<accession>A0ABN9SZA5</accession>
<dbReference type="Gene3D" id="1.10.287.70">
    <property type="match status" value="1"/>
</dbReference>
<feature type="transmembrane region" description="Helical" evidence="6">
    <location>
        <begin position="346"/>
        <end position="365"/>
    </location>
</feature>
<protein>
    <recommendedName>
        <fullName evidence="7">EF-hand domain-containing protein</fullName>
    </recommendedName>
</protein>